<dbReference type="RefSeq" id="XP_022461508.1">
    <property type="nucleotide sequence ID" value="XM_022601796.1"/>
</dbReference>
<proteinExistence type="inferred from homology"/>
<dbReference type="PRINTS" id="PR00080">
    <property type="entry name" value="SDRFAMILY"/>
</dbReference>
<evidence type="ECO:0000256" key="2">
    <source>
        <dbReference type="ARBA" id="ARBA00022857"/>
    </source>
</evidence>
<dbReference type="Gene3D" id="3.40.50.720">
    <property type="entry name" value="NAD(P)-binding Rossmann-like Domain"/>
    <property type="match status" value="1"/>
</dbReference>
<dbReference type="HOGENOM" id="CLU_010194_1_3_1"/>
<evidence type="ECO:0000256" key="3">
    <source>
        <dbReference type="ARBA" id="ARBA00023002"/>
    </source>
</evidence>
<dbReference type="STRING" id="1382522.W6MT36"/>
<name>W6MT36_9ASCO</name>
<keyword evidence="2" id="KW-0521">NADP</keyword>
<organism evidence="5 6">
    <name type="scientific">Kuraishia capsulata CBS 1993</name>
    <dbReference type="NCBI Taxonomy" id="1382522"/>
    <lineage>
        <taxon>Eukaryota</taxon>
        <taxon>Fungi</taxon>
        <taxon>Dikarya</taxon>
        <taxon>Ascomycota</taxon>
        <taxon>Saccharomycotina</taxon>
        <taxon>Pichiomycetes</taxon>
        <taxon>Pichiales</taxon>
        <taxon>Pichiaceae</taxon>
        <taxon>Kuraishia</taxon>
    </lineage>
</organism>
<dbReference type="InterPro" id="IPR036291">
    <property type="entry name" value="NAD(P)-bd_dom_sf"/>
</dbReference>
<dbReference type="GeneID" id="34522896"/>
<dbReference type="PROSITE" id="PS00061">
    <property type="entry name" value="ADH_SHORT"/>
    <property type="match status" value="1"/>
</dbReference>
<dbReference type="Pfam" id="PF00106">
    <property type="entry name" value="adh_short"/>
    <property type="match status" value="1"/>
</dbReference>
<evidence type="ECO:0008006" key="7">
    <source>
        <dbReference type="Google" id="ProtNLM"/>
    </source>
</evidence>
<keyword evidence="3" id="KW-0560">Oxidoreductase</keyword>
<dbReference type="PRINTS" id="PR00081">
    <property type="entry name" value="GDHRDH"/>
</dbReference>
<dbReference type="OrthoDB" id="417891at2759"/>
<dbReference type="InterPro" id="IPR020904">
    <property type="entry name" value="Sc_DH/Rdtase_CS"/>
</dbReference>
<evidence type="ECO:0000256" key="4">
    <source>
        <dbReference type="RuleBase" id="RU000363"/>
    </source>
</evidence>
<dbReference type="Proteomes" id="UP000019384">
    <property type="component" value="Unassembled WGS sequence"/>
</dbReference>
<dbReference type="GO" id="GO:0016616">
    <property type="term" value="F:oxidoreductase activity, acting on the CH-OH group of donors, NAD or NADP as acceptor"/>
    <property type="evidence" value="ECO:0007669"/>
    <property type="project" value="TreeGrafter"/>
</dbReference>
<dbReference type="SUPFAM" id="SSF51735">
    <property type="entry name" value="NAD(P)-binding Rossmann-fold domains"/>
    <property type="match status" value="1"/>
</dbReference>
<evidence type="ECO:0000313" key="5">
    <source>
        <dbReference type="EMBL" id="CDK29523.1"/>
    </source>
</evidence>
<dbReference type="CDD" id="cd05233">
    <property type="entry name" value="SDR_c"/>
    <property type="match status" value="1"/>
</dbReference>
<keyword evidence="6" id="KW-1185">Reference proteome</keyword>
<reference evidence="5" key="1">
    <citation type="submission" date="2013-12" db="EMBL/GenBank/DDBJ databases">
        <authorList>
            <person name="Genoscope - CEA"/>
        </authorList>
    </citation>
    <scope>NUCLEOTIDE SEQUENCE</scope>
    <source>
        <strain evidence="5">CBS 1993</strain>
    </source>
</reference>
<gene>
    <name evidence="5" type="ORF">KUCA_T00005515001</name>
</gene>
<reference evidence="5" key="2">
    <citation type="submission" date="2014-02" db="EMBL/GenBank/DDBJ databases">
        <title>Complete DNA sequence of /Kuraishia capsulata/ illustrates novel genomic features among budding yeasts (/Saccharomycotina/).</title>
        <authorList>
            <person name="Morales L."/>
            <person name="Noel B."/>
            <person name="Porcel B."/>
            <person name="Marcet-Houben M."/>
            <person name="Hullo M-F."/>
            <person name="Sacerdot C."/>
            <person name="Tekaia F."/>
            <person name="Leh-Louis V."/>
            <person name="Despons L."/>
            <person name="Khanna V."/>
            <person name="Aury J-M."/>
            <person name="Barbe V."/>
            <person name="Couloux A."/>
            <person name="Labadie K."/>
            <person name="Pelletier E."/>
            <person name="Souciet J-L."/>
            <person name="Boekhout T."/>
            <person name="Gabaldon T."/>
            <person name="Wincker P."/>
            <person name="Dujon B."/>
        </authorList>
    </citation>
    <scope>NUCLEOTIDE SEQUENCE</scope>
    <source>
        <strain evidence="5">CBS 1993</strain>
    </source>
</reference>
<dbReference type="InterPro" id="IPR002347">
    <property type="entry name" value="SDR_fam"/>
</dbReference>
<dbReference type="EMBL" id="HG793131">
    <property type="protein sequence ID" value="CDK29523.1"/>
    <property type="molecule type" value="Genomic_DNA"/>
</dbReference>
<dbReference type="GO" id="GO:0048038">
    <property type="term" value="F:quinone binding"/>
    <property type="evidence" value="ECO:0007669"/>
    <property type="project" value="TreeGrafter"/>
</dbReference>
<comment type="similarity">
    <text evidence="1 4">Belongs to the short-chain dehydrogenases/reductases (SDR) family.</text>
</comment>
<evidence type="ECO:0000313" key="6">
    <source>
        <dbReference type="Proteomes" id="UP000019384"/>
    </source>
</evidence>
<sequence>MSKALITGGSRGLGKSIADALALKGWSCTLVARDEPKLKDTISKLKDPKQHNYVPLDLSKPELIEDAIGPLFIGKDYHLLVNCAGKTDRSLVVNTSITELQSVINTNLTSSLILSKLAAKAMMRRKINGSIINIASVLAERPMVGSVAYVTSKAGMVGMTKALALELTRSKIRCNAILPGLMETDMGEMVNSKLFDQLLQGDVKKDVVDLVMFLVEHESITGSTLTVDNGFTVR</sequence>
<dbReference type="GO" id="GO:0006633">
    <property type="term" value="P:fatty acid biosynthetic process"/>
    <property type="evidence" value="ECO:0007669"/>
    <property type="project" value="TreeGrafter"/>
</dbReference>
<dbReference type="PANTHER" id="PTHR42760:SF133">
    <property type="entry name" value="3-OXOACYL-[ACYL-CARRIER-PROTEIN] REDUCTASE"/>
    <property type="match status" value="1"/>
</dbReference>
<dbReference type="PANTHER" id="PTHR42760">
    <property type="entry name" value="SHORT-CHAIN DEHYDROGENASES/REDUCTASES FAMILY MEMBER"/>
    <property type="match status" value="1"/>
</dbReference>
<dbReference type="AlphaFoldDB" id="W6MT36"/>
<accession>W6MT36</accession>
<protein>
    <recommendedName>
        <fullName evidence="7">3-oxoacyl-[acyl-carrier-protein] reductase</fullName>
    </recommendedName>
</protein>
<evidence type="ECO:0000256" key="1">
    <source>
        <dbReference type="ARBA" id="ARBA00006484"/>
    </source>
</evidence>